<dbReference type="AlphaFoldDB" id="A0A0V1K3P4"/>
<proteinExistence type="predicted"/>
<protein>
    <submittedName>
        <fullName evidence="1">Uncharacterized protein</fullName>
    </submittedName>
</protein>
<organism evidence="1 2">
    <name type="scientific">Trichinella pseudospiralis</name>
    <name type="common">Parasitic roundworm</name>
    <dbReference type="NCBI Taxonomy" id="6337"/>
    <lineage>
        <taxon>Eukaryota</taxon>
        <taxon>Metazoa</taxon>
        <taxon>Ecdysozoa</taxon>
        <taxon>Nematoda</taxon>
        <taxon>Enoplea</taxon>
        <taxon>Dorylaimia</taxon>
        <taxon>Trichinellida</taxon>
        <taxon>Trichinellidae</taxon>
        <taxon>Trichinella</taxon>
    </lineage>
</organism>
<sequence>MKFSWSKGPNLKEPTKICVQRKVLETHELQRQMLDMRTSKQNCFNIAHCYYCLAISYSLYTNLDATEMIRTSEHAEGCRLDVYAFYHHQQLNELKRLAAEDPRPCLHQLRYCRLFPVGGPGPEHHVLQPDHEIPTTSGHAARSAAHCRANNNKIRCAIFNLSFADQLLAQSNCWCRDGTFKIVLSWYQQLLTLRLFMRGKLLSVVYSLTLRKDLPTYSRIFEVLHSKAEKFGVQLDPAKVVCHF</sequence>
<dbReference type="Proteomes" id="UP000054826">
    <property type="component" value="Unassembled WGS sequence"/>
</dbReference>
<gene>
    <name evidence="1" type="ORF">T4C_10088</name>
</gene>
<reference evidence="1 2" key="1">
    <citation type="submission" date="2015-01" db="EMBL/GenBank/DDBJ databases">
        <title>Evolution of Trichinella species and genotypes.</title>
        <authorList>
            <person name="Korhonen P.K."/>
            <person name="Edoardo P."/>
            <person name="Giuseppe L.R."/>
            <person name="Gasser R.B."/>
        </authorList>
    </citation>
    <scope>NUCLEOTIDE SEQUENCE [LARGE SCALE GENOMIC DNA]</scope>
    <source>
        <strain evidence="1">ISS176</strain>
    </source>
</reference>
<dbReference type="EMBL" id="JYDV01000019">
    <property type="protein sequence ID" value="KRZ41734.1"/>
    <property type="molecule type" value="Genomic_DNA"/>
</dbReference>
<evidence type="ECO:0000313" key="2">
    <source>
        <dbReference type="Proteomes" id="UP000054826"/>
    </source>
</evidence>
<name>A0A0V1K3P4_TRIPS</name>
<evidence type="ECO:0000313" key="1">
    <source>
        <dbReference type="EMBL" id="KRZ41734.1"/>
    </source>
</evidence>
<comment type="caution">
    <text evidence="1">The sequence shown here is derived from an EMBL/GenBank/DDBJ whole genome shotgun (WGS) entry which is preliminary data.</text>
</comment>
<accession>A0A0V1K3P4</accession>